<accession>A0A444UA65</accession>
<evidence type="ECO:0000256" key="16">
    <source>
        <dbReference type="ARBA" id="ARBA00023166"/>
    </source>
</evidence>
<dbReference type="PRINTS" id="PR00465">
    <property type="entry name" value="EP450IV"/>
</dbReference>
<evidence type="ECO:0000256" key="19">
    <source>
        <dbReference type="ARBA" id="ARBA00032561"/>
    </source>
</evidence>
<dbReference type="PANTHER" id="PTHR24304">
    <property type="entry name" value="CYTOCHROME P450 FAMILY 7"/>
    <property type="match status" value="1"/>
</dbReference>
<evidence type="ECO:0000256" key="13">
    <source>
        <dbReference type="ARBA" id="ARBA00023033"/>
    </source>
</evidence>
<gene>
    <name evidence="22" type="ORF">EOD39_6392</name>
</gene>
<evidence type="ECO:0000313" key="22">
    <source>
        <dbReference type="EMBL" id="RXM32073.1"/>
    </source>
</evidence>
<dbReference type="GO" id="GO:0042632">
    <property type="term" value="P:cholesterol homeostasis"/>
    <property type="evidence" value="ECO:0007669"/>
    <property type="project" value="TreeGrafter"/>
</dbReference>
<feature type="binding site" description="axial binding residue" evidence="20">
    <location>
        <position position="454"/>
    </location>
    <ligand>
        <name>heme</name>
        <dbReference type="ChEBI" id="CHEBI:30413"/>
    </ligand>
    <ligandPart>
        <name>Fe</name>
        <dbReference type="ChEBI" id="CHEBI:18248"/>
    </ligandPart>
</feature>
<keyword evidence="15 21" id="KW-0472">Membrane</keyword>
<dbReference type="GO" id="GO:0020037">
    <property type="term" value="F:heme binding"/>
    <property type="evidence" value="ECO:0007669"/>
    <property type="project" value="InterPro"/>
</dbReference>
<keyword evidence="6" id="KW-0153">Cholesterol metabolism</keyword>
<dbReference type="GO" id="GO:0070857">
    <property type="term" value="P:regulation of bile acid biosynthetic process"/>
    <property type="evidence" value="ECO:0007669"/>
    <property type="project" value="UniProtKB-ARBA"/>
</dbReference>
<dbReference type="GO" id="GO:0005506">
    <property type="term" value="F:iron ion binding"/>
    <property type="evidence" value="ECO:0007669"/>
    <property type="project" value="InterPro"/>
</dbReference>
<keyword evidence="16" id="KW-1207">Sterol metabolism</keyword>
<evidence type="ECO:0000256" key="18">
    <source>
        <dbReference type="ARBA" id="ARBA00031661"/>
    </source>
</evidence>
<keyword evidence="12 20" id="KW-0408">Iron</keyword>
<sequence>MILSIALIWGVVVGLCCCLWLILGIRRRRPGEPPVENGLIPYLGCALQFGANPLEFLLCRQKTYGHIFTCKIAGQYVHFLTDPFSYHSVMRQGRHLDWKKFHFTASAKAFGHESMDPSDGYTTENLHQTFIKTMQGEALQTLTETMMENLQCVMLQSDTHKINSKDWVTEGIFAFCYRVMFESGYLTLFGKELNSQEDKNLARHEAQRALVLNALENFKEFDKIFPALVAGLPIRVFKSGHSARENLAKTLLHENLSKRHNVSDLISLRMFLNDTLSTFNDMSKARTHVAVLWASQANTLPATFWTLFYLIRCPDAMKAATDEVKKTLENSGQKASLNGHHISLEKEQLDEMPVLDSIIKEAMRLSSASLNVRVAKENFALQLDNSQSYNIRKDDVIALYPQLLHFDPEIYEDPLTFKYDRYLDENGQEKTTFYRKGRKLRYYYMPFGSGVTKCPGRFFALHEIKQFLSLLLSYFDMELSDKNAKIPPLDQSRAGLGILQPTYDVDFRREDEPPLENGWLPYLGLAFQFGSNPLEFLRSRQKKYGDAVTCKIAGSYFTFILDPFSYGAVFRNGKNLDFQKFAIETSRKGPALHPLTSNMMENLQFVMLRSKTSAWTTEGLYSFTFRIMFEAGYLTLFGKDEKALRDDTERFEAHKVLIHKAMNDFKVFDKAFPLIVAGLPIGIIRGVKAAREALAERLQHKYLKKNSSLSSLTEQRMRFFDPVPHLDELDKARTHNVMLWASQANTLPATFWSLYYMLRSPEAMQAAKTEVENMLQETNQKSGDTEKPVSFSKDQLDNMPVTNSIIAEALRLSSASIMIRIATENFTLTLDSGSKIAIRKGDRVAMYPQMVHLDSDIYEDPEEFKFNRFLDENGQKKTTFYKNGRKFKSYLMPFGSGISECPGRFFAVNEIKQFLALVLCYYDMELQGDEALPLDNSRAGLGILQPKQDVLFTYKLKNT</sequence>
<dbReference type="PANTHER" id="PTHR24304:SF1">
    <property type="entry name" value="CYTOCHROME P450 7A1"/>
    <property type="match status" value="1"/>
</dbReference>
<keyword evidence="21" id="KW-0812">Transmembrane</keyword>
<name>A0A444UA65_ACIRT</name>
<keyword evidence="13 22" id="KW-0503">Monooxygenase</keyword>
<dbReference type="Gene3D" id="1.10.630.10">
    <property type="entry name" value="Cytochrome P450"/>
    <property type="match status" value="2"/>
</dbReference>
<dbReference type="GO" id="GO:0008203">
    <property type="term" value="P:cholesterol metabolic process"/>
    <property type="evidence" value="ECO:0007669"/>
    <property type="project" value="UniProtKB-KW"/>
</dbReference>
<evidence type="ECO:0000256" key="7">
    <source>
        <dbReference type="ARBA" id="ARBA00022617"/>
    </source>
</evidence>
<dbReference type="EC" id="1.14.14.23" evidence="5"/>
<dbReference type="InterPro" id="IPR036396">
    <property type="entry name" value="Cyt_P450_sf"/>
</dbReference>
<feature type="transmembrane region" description="Helical" evidence="21">
    <location>
        <begin position="6"/>
        <end position="25"/>
    </location>
</feature>
<evidence type="ECO:0000256" key="3">
    <source>
        <dbReference type="ARBA" id="ARBA00004860"/>
    </source>
</evidence>
<dbReference type="Pfam" id="PF00067">
    <property type="entry name" value="p450"/>
    <property type="match status" value="2"/>
</dbReference>
<keyword evidence="14" id="KW-0443">Lipid metabolism</keyword>
<dbReference type="Proteomes" id="UP000289886">
    <property type="component" value="Unassembled WGS sequence"/>
</dbReference>
<comment type="cofactor">
    <cofactor evidence="20">
        <name>heme</name>
        <dbReference type="ChEBI" id="CHEBI:30413"/>
    </cofactor>
</comment>
<dbReference type="SUPFAM" id="SSF48264">
    <property type="entry name" value="Cytochrome P450"/>
    <property type="match status" value="2"/>
</dbReference>
<dbReference type="InterPro" id="IPR001128">
    <property type="entry name" value="Cyt_P450"/>
</dbReference>
<comment type="similarity">
    <text evidence="4">Belongs to the cytochrome P450 family.</text>
</comment>
<dbReference type="PROSITE" id="PS00086">
    <property type="entry name" value="CYTOCHROME_P450"/>
    <property type="match status" value="1"/>
</dbReference>
<comment type="caution">
    <text evidence="22">The sequence shown here is derived from an EMBL/GenBank/DDBJ whole genome shotgun (WGS) entry which is preliminary data.</text>
</comment>
<dbReference type="FunFam" id="1.10.630.10:FF:000034">
    <property type="entry name" value="Cholesterol 7-alpha-monooxygenase"/>
    <property type="match status" value="1"/>
</dbReference>
<keyword evidence="7 20" id="KW-0349">Heme</keyword>
<dbReference type="UniPathway" id="UPA00221"/>
<comment type="subcellular location">
    <subcellularLocation>
        <location evidence="2">Endoplasmic reticulum membrane</location>
    </subcellularLocation>
    <subcellularLocation>
        <location evidence="1">Microsome membrane</location>
    </subcellularLocation>
</comment>
<protein>
    <recommendedName>
        <fullName evidence="5">cholesterol 7alpha-monooxygenase</fullName>
        <ecNumber evidence="5">1.14.14.23</ecNumber>
    </recommendedName>
    <alternativeName>
        <fullName evidence="19">CYPVII</fullName>
    </alternativeName>
    <alternativeName>
        <fullName evidence="18">Cholesterol 7-alpha-hydroxylase</fullName>
    </alternativeName>
</protein>
<comment type="pathway">
    <text evidence="3">Lipid metabolism; bile acid biosynthesis.</text>
</comment>
<evidence type="ECO:0000256" key="15">
    <source>
        <dbReference type="ARBA" id="ARBA00023136"/>
    </source>
</evidence>
<evidence type="ECO:0000256" key="1">
    <source>
        <dbReference type="ARBA" id="ARBA00004524"/>
    </source>
</evidence>
<reference evidence="22 23" key="1">
    <citation type="submission" date="2019-01" db="EMBL/GenBank/DDBJ databases">
        <title>Draft Genome and Complete Hox-Cluster Characterization of the Sterlet Sturgeon (Acipenser ruthenus).</title>
        <authorList>
            <person name="Wei Q."/>
        </authorList>
    </citation>
    <scope>NUCLEOTIDE SEQUENCE [LARGE SCALE GENOMIC DNA]</scope>
    <source>
        <strain evidence="22">WHYD16114868_AA</strain>
        <tissue evidence="22">Blood</tissue>
    </source>
</reference>
<dbReference type="InterPro" id="IPR050529">
    <property type="entry name" value="CYP450_sterol_14alpha_dmase"/>
</dbReference>
<dbReference type="GO" id="GO:0008123">
    <property type="term" value="F:cholesterol 7-alpha-monooxygenase activity"/>
    <property type="evidence" value="ECO:0007669"/>
    <property type="project" value="UniProtKB-EC"/>
</dbReference>
<evidence type="ECO:0000256" key="2">
    <source>
        <dbReference type="ARBA" id="ARBA00004586"/>
    </source>
</evidence>
<keyword evidence="17" id="KW-0753">Steroid metabolism</keyword>
<dbReference type="GO" id="GO:0006699">
    <property type="term" value="P:bile acid biosynthetic process"/>
    <property type="evidence" value="ECO:0007669"/>
    <property type="project" value="UniProtKB-UniPathway"/>
</dbReference>
<organism evidence="22 23">
    <name type="scientific">Acipenser ruthenus</name>
    <name type="common">Sterlet sturgeon</name>
    <dbReference type="NCBI Taxonomy" id="7906"/>
    <lineage>
        <taxon>Eukaryota</taxon>
        <taxon>Metazoa</taxon>
        <taxon>Chordata</taxon>
        <taxon>Craniata</taxon>
        <taxon>Vertebrata</taxon>
        <taxon>Euteleostomi</taxon>
        <taxon>Actinopterygii</taxon>
        <taxon>Chondrostei</taxon>
        <taxon>Acipenseriformes</taxon>
        <taxon>Acipenseridae</taxon>
        <taxon>Acipenser</taxon>
    </lineage>
</organism>
<evidence type="ECO:0000256" key="9">
    <source>
        <dbReference type="ARBA" id="ARBA00022824"/>
    </source>
</evidence>
<dbReference type="CDD" id="cd20631">
    <property type="entry name" value="CYP7A1"/>
    <property type="match status" value="1"/>
</dbReference>
<evidence type="ECO:0000256" key="4">
    <source>
        <dbReference type="ARBA" id="ARBA00010617"/>
    </source>
</evidence>
<evidence type="ECO:0000256" key="17">
    <source>
        <dbReference type="ARBA" id="ARBA00023221"/>
    </source>
</evidence>
<keyword evidence="11" id="KW-0560">Oxidoreductase</keyword>
<dbReference type="GO" id="GO:0005789">
    <property type="term" value="C:endoplasmic reticulum membrane"/>
    <property type="evidence" value="ECO:0007669"/>
    <property type="project" value="UniProtKB-SubCell"/>
</dbReference>
<keyword evidence="10" id="KW-0492">Microsome</keyword>
<evidence type="ECO:0000256" key="12">
    <source>
        <dbReference type="ARBA" id="ARBA00023004"/>
    </source>
</evidence>
<evidence type="ECO:0000256" key="5">
    <source>
        <dbReference type="ARBA" id="ARBA00012370"/>
    </source>
</evidence>
<dbReference type="EMBL" id="SCEB01214951">
    <property type="protein sequence ID" value="RXM32073.1"/>
    <property type="molecule type" value="Genomic_DNA"/>
</dbReference>
<keyword evidence="23" id="KW-1185">Reference proteome</keyword>
<evidence type="ECO:0000256" key="14">
    <source>
        <dbReference type="ARBA" id="ARBA00023098"/>
    </source>
</evidence>
<evidence type="ECO:0000256" key="11">
    <source>
        <dbReference type="ARBA" id="ARBA00023002"/>
    </source>
</evidence>
<evidence type="ECO:0000256" key="8">
    <source>
        <dbReference type="ARBA" id="ARBA00022723"/>
    </source>
</evidence>
<evidence type="ECO:0000313" key="23">
    <source>
        <dbReference type="Proteomes" id="UP000289886"/>
    </source>
</evidence>
<keyword evidence="21" id="KW-1133">Transmembrane helix</keyword>
<proteinExistence type="inferred from homology"/>
<dbReference type="InterPro" id="IPR017972">
    <property type="entry name" value="Cyt_P450_CS"/>
</dbReference>
<evidence type="ECO:0000256" key="10">
    <source>
        <dbReference type="ARBA" id="ARBA00022848"/>
    </source>
</evidence>
<evidence type="ECO:0000256" key="6">
    <source>
        <dbReference type="ARBA" id="ARBA00022548"/>
    </source>
</evidence>
<evidence type="ECO:0000256" key="21">
    <source>
        <dbReference type="SAM" id="Phobius"/>
    </source>
</evidence>
<keyword evidence="9" id="KW-0256">Endoplasmic reticulum</keyword>
<dbReference type="InterPro" id="IPR002403">
    <property type="entry name" value="Cyt_P450_E_grp-IV"/>
</dbReference>
<evidence type="ECO:0000256" key="20">
    <source>
        <dbReference type="PIRSR" id="PIRSR602403-1"/>
    </source>
</evidence>
<dbReference type="AlphaFoldDB" id="A0A444UA65"/>
<keyword evidence="8 20" id="KW-0479">Metal-binding</keyword>